<gene>
    <name evidence="4" type="ORF">IN07_00320</name>
</gene>
<name>A0A098YE66_9ACTN</name>
<evidence type="ECO:0000259" key="3">
    <source>
        <dbReference type="Pfam" id="PF20434"/>
    </source>
</evidence>
<evidence type="ECO:0000256" key="1">
    <source>
        <dbReference type="ARBA" id="ARBA00022801"/>
    </source>
</evidence>
<dbReference type="Pfam" id="PF20434">
    <property type="entry name" value="BD-FAE"/>
    <property type="match status" value="1"/>
</dbReference>
<dbReference type="AlphaFoldDB" id="A0A098YE66"/>
<dbReference type="InterPro" id="IPR049492">
    <property type="entry name" value="BD-FAE-like_dom"/>
</dbReference>
<dbReference type="PANTHER" id="PTHR48081:SF13">
    <property type="entry name" value="ALPHA_BETA HYDROLASE"/>
    <property type="match status" value="1"/>
</dbReference>
<dbReference type="STRING" id="1522368.IN07_00320"/>
<protein>
    <submittedName>
        <fullName evidence="4">Alpha/beta hydrolase</fullName>
    </submittedName>
</protein>
<dbReference type="Gene3D" id="3.40.50.1820">
    <property type="entry name" value="alpha/beta hydrolase"/>
    <property type="match status" value="1"/>
</dbReference>
<dbReference type="GO" id="GO:0016787">
    <property type="term" value="F:hydrolase activity"/>
    <property type="evidence" value="ECO:0007669"/>
    <property type="project" value="UniProtKB-KW"/>
</dbReference>
<dbReference type="InterPro" id="IPR050300">
    <property type="entry name" value="GDXG_lipolytic_enzyme"/>
</dbReference>
<organism evidence="4 5">
    <name type="scientific">Modestobacter caceresii</name>
    <dbReference type="NCBI Taxonomy" id="1522368"/>
    <lineage>
        <taxon>Bacteria</taxon>
        <taxon>Bacillati</taxon>
        <taxon>Actinomycetota</taxon>
        <taxon>Actinomycetes</taxon>
        <taxon>Geodermatophilales</taxon>
        <taxon>Geodermatophilaceae</taxon>
        <taxon>Modestobacter</taxon>
    </lineage>
</organism>
<evidence type="ECO:0000313" key="4">
    <source>
        <dbReference type="EMBL" id="KGH48727.1"/>
    </source>
</evidence>
<sequence>MPAPTLPLPPPAHEAPLPPARTGASGVRVLSGVPYAALPGARPLELDLYLPAGDGPHPVALFLHGGGWRLGSRHTAGPMYRDAAPTPFEQVAAAGIAVASLDYRLSGEAVWPAQLHDAKAAVRWLRSRAAELGVDADRIASWGESAGGHLAELLGLVTDPALEGEVGVTGPSSAVSAVAAWYAPSDVAAVATDIGNDPADPASREAQLIGAPVSAAADLAAQASPITHVSPAAPPVLLLHGRADRFVATAQSQRLHDALTAAGTDVELHTYDGADHMWLGTPDTATDALDRTITFLRRHLIDEGDRA</sequence>
<feature type="compositionally biased region" description="Pro residues" evidence="2">
    <location>
        <begin position="1"/>
        <end position="19"/>
    </location>
</feature>
<keyword evidence="5" id="KW-1185">Reference proteome</keyword>
<evidence type="ECO:0000313" key="5">
    <source>
        <dbReference type="Proteomes" id="UP000029713"/>
    </source>
</evidence>
<dbReference type="SUPFAM" id="SSF53474">
    <property type="entry name" value="alpha/beta-Hydrolases"/>
    <property type="match status" value="1"/>
</dbReference>
<feature type="region of interest" description="Disordered" evidence="2">
    <location>
        <begin position="1"/>
        <end position="21"/>
    </location>
</feature>
<feature type="domain" description="BD-FAE-like" evidence="3">
    <location>
        <begin position="46"/>
        <end position="259"/>
    </location>
</feature>
<comment type="caution">
    <text evidence="4">The sequence shown here is derived from an EMBL/GenBank/DDBJ whole genome shotgun (WGS) entry which is preliminary data.</text>
</comment>
<dbReference type="InterPro" id="IPR029058">
    <property type="entry name" value="AB_hydrolase_fold"/>
</dbReference>
<dbReference type="PANTHER" id="PTHR48081">
    <property type="entry name" value="AB HYDROLASE SUPERFAMILY PROTEIN C4A8.06C"/>
    <property type="match status" value="1"/>
</dbReference>
<keyword evidence="1 4" id="KW-0378">Hydrolase</keyword>
<evidence type="ECO:0000256" key="2">
    <source>
        <dbReference type="SAM" id="MobiDB-lite"/>
    </source>
</evidence>
<dbReference type="OrthoDB" id="9803828at2"/>
<reference evidence="4 5" key="1">
    <citation type="submission" date="2014-07" db="EMBL/GenBank/DDBJ databases">
        <title>Biosystematic studies on Modestobacter strains isolated from extreme hyper-arid desert soil and from historic building.</title>
        <authorList>
            <person name="Bukarasam K."/>
            <person name="Bull A."/>
            <person name="Girard G."/>
            <person name="van Wezel G."/>
            <person name="Goodfellow M."/>
        </authorList>
    </citation>
    <scope>NUCLEOTIDE SEQUENCE [LARGE SCALE GENOMIC DNA]</scope>
    <source>
        <strain evidence="4 5">KNN45-2b</strain>
    </source>
</reference>
<dbReference type="RefSeq" id="WP_081975073.1">
    <property type="nucleotide sequence ID" value="NZ_JPMX01000001.1"/>
</dbReference>
<accession>A0A098YE66</accession>
<dbReference type="EMBL" id="JPMX01000001">
    <property type="protein sequence ID" value="KGH48727.1"/>
    <property type="molecule type" value="Genomic_DNA"/>
</dbReference>
<proteinExistence type="predicted"/>
<dbReference type="Proteomes" id="UP000029713">
    <property type="component" value="Unassembled WGS sequence"/>
</dbReference>